<dbReference type="CDD" id="cd17747">
    <property type="entry name" value="BRCT_PARP1"/>
    <property type="match status" value="1"/>
</dbReference>
<dbReference type="Gene3D" id="3.90.228.10">
    <property type="match status" value="1"/>
</dbReference>
<dbReference type="PROSITE" id="PS51060">
    <property type="entry name" value="PARP_ALPHA_HD"/>
    <property type="match status" value="1"/>
</dbReference>
<dbReference type="PROSITE" id="PS50172">
    <property type="entry name" value="BRCT"/>
    <property type="match status" value="1"/>
</dbReference>
<keyword evidence="7" id="KW-0479">Metal-binding</keyword>
<keyword evidence="6" id="KW-0548">Nucleotidyltransferase</keyword>
<dbReference type="InterPro" id="IPR050800">
    <property type="entry name" value="ARTD/PARP"/>
</dbReference>
<dbReference type="GO" id="GO:0003677">
    <property type="term" value="F:DNA binding"/>
    <property type="evidence" value="ECO:0007669"/>
    <property type="project" value="UniProtKB-KW"/>
</dbReference>
<dbReference type="GO" id="GO:0006302">
    <property type="term" value="P:double-strand break repair"/>
    <property type="evidence" value="ECO:0007669"/>
    <property type="project" value="TreeGrafter"/>
</dbReference>
<dbReference type="SMART" id="SM00292">
    <property type="entry name" value="BRCT"/>
    <property type="match status" value="1"/>
</dbReference>
<dbReference type="Pfam" id="PF00533">
    <property type="entry name" value="BRCT"/>
    <property type="match status" value="1"/>
</dbReference>
<proteinExistence type="inferred from homology"/>
<comment type="similarity">
    <text evidence="14">Belongs to the ARTD/PARP family.</text>
</comment>
<evidence type="ECO:0000256" key="5">
    <source>
        <dbReference type="ARBA" id="ARBA00022679"/>
    </source>
</evidence>
<dbReference type="InterPro" id="IPR036930">
    <property type="entry name" value="WGR_dom_sf"/>
</dbReference>
<dbReference type="PANTHER" id="PTHR10459:SF106">
    <property type="entry name" value="PROTEIN ADP-RIBOSYLTRANSFERASE PARP3"/>
    <property type="match status" value="1"/>
</dbReference>
<evidence type="ECO:0000313" key="22">
    <source>
        <dbReference type="EMBL" id="KAK6802699.1"/>
    </source>
</evidence>
<name>A0AAN8U368_SOLBU</name>
<evidence type="ECO:0000256" key="17">
    <source>
        <dbReference type="SAM" id="MobiDB-lite"/>
    </source>
</evidence>
<feature type="domain" description="PARP catalytic" evidence="19">
    <location>
        <begin position="557"/>
        <end position="815"/>
    </location>
</feature>
<dbReference type="GO" id="GO:0003950">
    <property type="term" value="F:NAD+ poly-ADP-ribosyltransferase activity"/>
    <property type="evidence" value="ECO:0007669"/>
    <property type="project" value="UniProtKB-UniRule"/>
</dbReference>
<dbReference type="InterPro" id="IPR049296">
    <property type="entry name" value="PARP1-like_PADR1_N"/>
</dbReference>
<dbReference type="Gene3D" id="3.40.50.10190">
    <property type="entry name" value="BRCT domain"/>
    <property type="match status" value="1"/>
</dbReference>
<dbReference type="SUPFAM" id="SSF56399">
    <property type="entry name" value="ADP-ribosylation"/>
    <property type="match status" value="1"/>
</dbReference>
<dbReference type="PROSITE" id="PS51977">
    <property type="entry name" value="WGR"/>
    <property type="match status" value="1"/>
</dbReference>
<evidence type="ECO:0000259" key="19">
    <source>
        <dbReference type="PROSITE" id="PS51059"/>
    </source>
</evidence>
<feature type="domain" description="PARP alpha-helical" evidence="20">
    <location>
        <begin position="429"/>
        <end position="548"/>
    </location>
</feature>
<dbReference type="SUPFAM" id="SSF52113">
    <property type="entry name" value="BRCT domain"/>
    <property type="match status" value="1"/>
</dbReference>
<comment type="subcellular location">
    <subcellularLocation>
        <location evidence="3">Nucleus</location>
    </subcellularLocation>
</comment>
<evidence type="ECO:0000259" key="18">
    <source>
        <dbReference type="PROSITE" id="PS50172"/>
    </source>
</evidence>
<dbReference type="InterPro" id="IPR004102">
    <property type="entry name" value="Poly(ADP-ribose)pol_reg_dom"/>
</dbReference>
<keyword evidence="13" id="KW-0539">Nucleus</keyword>
<dbReference type="SMART" id="SM00773">
    <property type="entry name" value="WGR"/>
    <property type="match status" value="1"/>
</dbReference>
<dbReference type="InterPro" id="IPR036616">
    <property type="entry name" value="Poly(ADP-ribose)pol_reg_dom_sf"/>
</dbReference>
<evidence type="ECO:0000256" key="15">
    <source>
        <dbReference type="ARBA" id="ARBA00024945"/>
    </source>
</evidence>
<evidence type="ECO:0000256" key="14">
    <source>
        <dbReference type="ARBA" id="ARBA00024347"/>
    </source>
</evidence>
<dbReference type="InterPro" id="IPR008893">
    <property type="entry name" value="WGR_domain"/>
</dbReference>
<evidence type="ECO:0000256" key="12">
    <source>
        <dbReference type="ARBA" id="ARBA00023125"/>
    </source>
</evidence>
<dbReference type="Pfam" id="PF00644">
    <property type="entry name" value="PARP"/>
    <property type="match status" value="1"/>
</dbReference>
<dbReference type="Gene3D" id="1.10.20.130">
    <property type="match status" value="1"/>
</dbReference>
<evidence type="ECO:0000256" key="2">
    <source>
        <dbReference type="ARBA" id="ARBA00000459"/>
    </source>
</evidence>
<dbReference type="PANTHER" id="PTHR10459">
    <property type="entry name" value="DNA LIGASE"/>
    <property type="match status" value="1"/>
</dbReference>
<dbReference type="PROSITE" id="PS51059">
    <property type="entry name" value="PARP_CATALYTIC"/>
    <property type="match status" value="1"/>
</dbReference>
<dbReference type="InterPro" id="IPR038650">
    <property type="entry name" value="PADR1_C_dom_sf"/>
</dbReference>
<keyword evidence="10" id="KW-0862">Zinc</keyword>
<dbReference type="Proteomes" id="UP001371456">
    <property type="component" value="Unassembled WGS sequence"/>
</dbReference>
<evidence type="ECO:0000256" key="9">
    <source>
        <dbReference type="ARBA" id="ARBA00022771"/>
    </source>
</evidence>
<keyword evidence="23" id="KW-1185">Reference proteome</keyword>
<keyword evidence="12" id="KW-0238">DNA-binding</keyword>
<dbReference type="EMBL" id="JBANQN010000001">
    <property type="protein sequence ID" value="KAK6802699.1"/>
    <property type="molecule type" value="Genomic_DNA"/>
</dbReference>
<dbReference type="GO" id="GO:0016779">
    <property type="term" value="F:nucleotidyltransferase activity"/>
    <property type="evidence" value="ECO:0007669"/>
    <property type="project" value="UniProtKB-KW"/>
</dbReference>
<organism evidence="22 23">
    <name type="scientific">Solanum bulbocastanum</name>
    <name type="common">Wild potato</name>
    <dbReference type="NCBI Taxonomy" id="147425"/>
    <lineage>
        <taxon>Eukaryota</taxon>
        <taxon>Viridiplantae</taxon>
        <taxon>Streptophyta</taxon>
        <taxon>Embryophyta</taxon>
        <taxon>Tracheophyta</taxon>
        <taxon>Spermatophyta</taxon>
        <taxon>Magnoliopsida</taxon>
        <taxon>eudicotyledons</taxon>
        <taxon>Gunneridae</taxon>
        <taxon>Pentapetalae</taxon>
        <taxon>asterids</taxon>
        <taxon>lamiids</taxon>
        <taxon>Solanales</taxon>
        <taxon>Solanaceae</taxon>
        <taxon>Solanoideae</taxon>
        <taxon>Solaneae</taxon>
        <taxon>Solanum</taxon>
    </lineage>
</organism>
<sequence length="842" mass="95578">MRKQQTESNSQESASHKKAKTEEEEEEEGTVHEDGIRAEFEKFCKTITEHLSVKQMREILEANGQYSKDSSTPLFLYSQDIMFFGPLGNCPICGGKLECSGDGYHCVGDYSEWSSCIYSTKEPPRREESLKLPKSVESTPISDLIKKRGDPKKNRPRKEISAPRKPFDGMMISLAGRLTRKHQYWKSKIEKFGGKVNNSVTGVSCVVVSPAERDRGGSSKVAEALEKGIPVVREAWLSDSIEKEEAQPLDAYDVASDIAVEGKGIPLDKMDASAEALETVTAELKVFGKRGVHKDTKMQDEGARILEKDGLLYNCALSVCNQKNKLNDFCIMQLIMSSENRLHMYYRRGRNGDSLRADDKLEEWENVDDAINEFARLFEEMTGNEFEPWEREKKIHKKHHKFYPIDIDDGVEVRHGALGLRQLGSAAAHSKLDSVVANFMKVLCSQEIYRYALMELGHDSPEIPIGMLTSLHLRRCEEILLHFVEKIKLMKETGPKAEGVWYEFSQMWFTLMPSTRPFTFRDYADLAEHAASAYETIRDINFASRIIEDMSGSTLDDPLFECYKKLLCSVSPLEKESDDYKMIVNYLEKTYELVQVGDMVRSIYVHFQSSFQILKCRWDLKCMFHQSYGVSIENIFAVEVSACPSLDEIKELPNKVLLWCGTRSSNLLRHLQKGFLPSVCSLPVSGYMFGRAIVCSDAAAEAARYGFTAVDRPEGFLVLAVASLGEELKEFPSPPEDTRALEEKKVGVKGLGRKKTDEKEHFVWKDDIKVPCGKLIPSEHKDSVLEYNEYAVYDPQQVKPNQADHHFVDIFPFFPSKVSIRYLVAVKFDKQDALYDTAEPAQ</sequence>
<dbReference type="AlphaFoldDB" id="A0AAN8U368"/>
<evidence type="ECO:0000313" key="23">
    <source>
        <dbReference type="Proteomes" id="UP001371456"/>
    </source>
</evidence>
<evidence type="ECO:0000256" key="4">
    <source>
        <dbReference type="ARBA" id="ARBA00022676"/>
    </source>
</evidence>
<keyword evidence="4 16" id="KW-0328">Glycosyltransferase</keyword>
<comment type="function">
    <text evidence="15">Involved in the base excision repair (BER) pathway, by catalyzing the poly(ADP-ribosyl)ation of a limited number of acceptor proteins involved in chromatin architecture and in DNA metabolism. This modification follows DNA damages and appears as an obligatory step in a detection/signaling pathway leading to the reparation of DNA strand breaks.</text>
</comment>
<keyword evidence="8" id="KW-0013">ADP-ribosylation</keyword>
<gene>
    <name evidence="22" type="ORF">RDI58_000482</name>
</gene>
<dbReference type="GO" id="GO:0070212">
    <property type="term" value="P:protein poly-ADP-ribosylation"/>
    <property type="evidence" value="ECO:0007669"/>
    <property type="project" value="TreeGrafter"/>
</dbReference>
<comment type="caution">
    <text evidence="22">The sequence shown here is derived from an EMBL/GenBank/DDBJ whole genome shotgun (WGS) entry which is preliminary data.</text>
</comment>
<evidence type="ECO:0000256" key="10">
    <source>
        <dbReference type="ARBA" id="ARBA00022833"/>
    </source>
</evidence>
<evidence type="ECO:0000256" key="3">
    <source>
        <dbReference type="ARBA" id="ARBA00004123"/>
    </source>
</evidence>
<dbReference type="PROSITE" id="PS52007">
    <property type="entry name" value="PADR1"/>
    <property type="match status" value="1"/>
</dbReference>
<dbReference type="InterPro" id="IPR001357">
    <property type="entry name" value="BRCT_dom"/>
</dbReference>
<evidence type="ECO:0000259" key="20">
    <source>
        <dbReference type="PROSITE" id="PS51060"/>
    </source>
</evidence>
<comment type="catalytic activity">
    <reaction evidence="1">
        <text>L-aspartyl-[protein] + NAD(+) = 4-O-(ADP-D-ribosyl)-L-aspartyl-[protein] + nicotinamide</text>
        <dbReference type="Rhea" id="RHEA:54424"/>
        <dbReference type="Rhea" id="RHEA-COMP:9867"/>
        <dbReference type="Rhea" id="RHEA-COMP:13832"/>
        <dbReference type="ChEBI" id="CHEBI:17154"/>
        <dbReference type="ChEBI" id="CHEBI:29961"/>
        <dbReference type="ChEBI" id="CHEBI:57540"/>
        <dbReference type="ChEBI" id="CHEBI:138102"/>
    </reaction>
</comment>
<dbReference type="GO" id="GO:1990404">
    <property type="term" value="F:NAD+-protein mono-ADP-ribosyltransferase activity"/>
    <property type="evidence" value="ECO:0007669"/>
    <property type="project" value="TreeGrafter"/>
</dbReference>
<keyword evidence="9" id="KW-0863">Zinc-finger</keyword>
<feature type="region of interest" description="Disordered" evidence="17">
    <location>
        <begin position="127"/>
        <end position="162"/>
    </location>
</feature>
<dbReference type="InterPro" id="IPR012317">
    <property type="entry name" value="Poly(ADP-ribose)pol_cat_dom"/>
</dbReference>
<evidence type="ECO:0000256" key="6">
    <source>
        <dbReference type="ARBA" id="ARBA00022695"/>
    </source>
</evidence>
<dbReference type="Pfam" id="PF02877">
    <property type="entry name" value="PARP_reg"/>
    <property type="match status" value="1"/>
</dbReference>
<accession>A0AAN8U368</accession>
<dbReference type="InterPro" id="IPR036420">
    <property type="entry name" value="BRCT_dom_sf"/>
</dbReference>
<dbReference type="Pfam" id="PF08063">
    <property type="entry name" value="Zn_ribbon_PADR1"/>
    <property type="match status" value="1"/>
</dbReference>
<dbReference type="InterPro" id="IPR012982">
    <property type="entry name" value="PARP1-like_PADR1_Zn_ribbon"/>
</dbReference>
<protein>
    <recommendedName>
        <fullName evidence="16">Poly [ADP-ribose] polymerase</fullName>
        <shortName evidence="16">PARP</shortName>
        <ecNumber evidence="16">2.4.2.-</ecNumber>
    </recommendedName>
</protein>
<evidence type="ECO:0000259" key="21">
    <source>
        <dbReference type="PROSITE" id="PS51977"/>
    </source>
</evidence>
<dbReference type="Pfam" id="PF05406">
    <property type="entry name" value="WGR"/>
    <property type="match status" value="1"/>
</dbReference>
<dbReference type="Gene3D" id="1.20.142.10">
    <property type="entry name" value="Poly(ADP-ribose) polymerase, regulatory domain"/>
    <property type="match status" value="1"/>
</dbReference>
<dbReference type="CDD" id="cd01437">
    <property type="entry name" value="parp_like"/>
    <property type="match status" value="1"/>
</dbReference>
<feature type="domain" description="BRCT" evidence="18">
    <location>
        <begin position="162"/>
        <end position="254"/>
    </location>
</feature>
<dbReference type="GO" id="GO:0008270">
    <property type="term" value="F:zinc ion binding"/>
    <property type="evidence" value="ECO:0007669"/>
    <property type="project" value="UniProtKB-KW"/>
</dbReference>
<feature type="compositionally biased region" description="Polar residues" evidence="17">
    <location>
        <begin position="1"/>
        <end position="13"/>
    </location>
</feature>
<feature type="compositionally biased region" description="Basic and acidic residues" evidence="17">
    <location>
        <begin position="144"/>
        <end position="162"/>
    </location>
</feature>
<evidence type="ECO:0000256" key="16">
    <source>
        <dbReference type="RuleBase" id="RU362114"/>
    </source>
</evidence>
<keyword evidence="5 16" id="KW-0808">Transferase</keyword>
<comment type="catalytic activity">
    <reaction evidence="2">
        <text>L-glutamyl-[protein] + NAD(+) = 5-O-(ADP-D-ribosyl)-L-glutamyl-[protein] + nicotinamide</text>
        <dbReference type="Rhea" id="RHEA:58224"/>
        <dbReference type="Rhea" id="RHEA-COMP:10208"/>
        <dbReference type="Rhea" id="RHEA-COMP:15089"/>
        <dbReference type="ChEBI" id="CHEBI:17154"/>
        <dbReference type="ChEBI" id="CHEBI:29973"/>
        <dbReference type="ChEBI" id="CHEBI:57540"/>
        <dbReference type="ChEBI" id="CHEBI:142540"/>
    </reaction>
</comment>
<dbReference type="EC" id="2.4.2.-" evidence="16"/>
<dbReference type="Pfam" id="PF21728">
    <property type="entry name" value="PADR1_N"/>
    <property type="match status" value="1"/>
</dbReference>
<evidence type="ECO:0000256" key="8">
    <source>
        <dbReference type="ARBA" id="ARBA00022765"/>
    </source>
</evidence>
<evidence type="ECO:0000256" key="11">
    <source>
        <dbReference type="ARBA" id="ARBA00023027"/>
    </source>
</evidence>
<feature type="domain" description="WGR" evidence="21">
    <location>
        <begin position="302"/>
        <end position="399"/>
    </location>
</feature>
<evidence type="ECO:0000256" key="1">
    <source>
        <dbReference type="ARBA" id="ARBA00000438"/>
    </source>
</evidence>
<keyword evidence="11 16" id="KW-0520">NAD</keyword>
<dbReference type="SUPFAM" id="SSF47587">
    <property type="entry name" value="Domain of poly(ADP-ribose) polymerase"/>
    <property type="match status" value="1"/>
</dbReference>
<dbReference type="Gene3D" id="2.20.25.630">
    <property type="match status" value="1"/>
</dbReference>
<dbReference type="GO" id="GO:0005730">
    <property type="term" value="C:nucleolus"/>
    <property type="evidence" value="ECO:0007669"/>
    <property type="project" value="TreeGrafter"/>
</dbReference>
<dbReference type="FunFam" id="3.90.228.10:FF:000010">
    <property type="entry name" value="Poly [ADP-ribose] polymerase"/>
    <property type="match status" value="1"/>
</dbReference>
<reference evidence="22 23" key="1">
    <citation type="submission" date="2024-02" db="EMBL/GenBank/DDBJ databases">
        <title>de novo genome assembly of Solanum bulbocastanum strain 11H21.</title>
        <authorList>
            <person name="Hosaka A.J."/>
        </authorList>
    </citation>
    <scope>NUCLEOTIDE SEQUENCE [LARGE SCALE GENOMIC DNA]</scope>
    <source>
        <tissue evidence="22">Young leaves</tissue>
    </source>
</reference>
<dbReference type="SMART" id="SM01335">
    <property type="entry name" value="PADR1"/>
    <property type="match status" value="1"/>
</dbReference>
<evidence type="ECO:0000256" key="7">
    <source>
        <dbReference type="ARBA" id="ARBA00022723"/>
    </source>
</evidence>
<dbReference type="SUPFAM" id="SSF142921">
    <property type="entry name" value="WGR domain-like"/>
    <property type="match status" value="1"/>
</dbReference>
<feature type="region of interest" description="Disordered" evidence="17">
    <location>
        <begin position="1"/>
        <end position="33"/>
    </location>
</feature>
<evidence type="ECO:0000256" key="13">
    <source>
        <dbReference type="ARBA" id="ARBA00023242"/>
    </source>
</evidence>